<comment type="subcellular location">
    <subcellularLocation>
        <location evidence="2">Cytoplasm</location>
    </subcellularLocation>
    <subcellularLocation>
        <location evidence="1">Nucleus</location>
    </subcellularLocation>
</comment>
<dbReference type="EMBL" id="JAVHNQ010000014">
    <property type="protein sequence ID" value="KAK6332897.1"/>
    <property type="molecule type" value="Genomic_DNA"/>
</dbReference>
<evidence type="ECO:0000256" key="8">
    <source>
        <dbReference type="ARBA" id="ARBA00023163"/>
    </source>
</evidence>
<proteinExistence type="inferred from homology"/>
<name>A0AAV9U4L6_9PEZI</name>
<keyword evidence="8" id="KW-0804">Transcription</keyword>
<sequence length="527" mass="57774">MASFAQLPDELCRLLESATATFAATATKFLEAIPNPDQHFARACEILITLTTTSTASTGTPSTGASNGSGDAWRPLEKNVAFRLNATFMLYWLYREYDIHLNPFRSHFVETCEAERARLPSSSEKESAFDRLRRARYKMLLAILGGEGSKLADLSARDFYTSFEQLRLGESTDLRTFAEDEEPSIQAWTTTTTSTTTTTARHDQSQRQAAHGYHGGNKQQQKSAVRNTPSPGPGQAKQPVFAQNHPMPVPFLQKDLQANTLAASASASASASLEENVPRAFVDALSNAHVRHLTPLEKNMLLNNMTYAAHVYPVSADPEPYRRMLDLNFDILQPLTVEILLQTSDRNPQRSALLNSILPKLNLELRSLDLINHLILRSARDDAPPPTPPPSRTLKISSSGSSANRGSNAAAAASDSKPPLLTASERTHLLHVFISNCILKLETPYGDLDGIPATARRAKGPDVARKVKLLCMFITNLLTRDVVTASELYFELQNIYMGFTAIKEAKELWANATGGRGVGMGFVGMAD</sequence>
<evidence type="ECO:0000256" key="10">
    <source>
        <dbReference type="SAM" id="MobiDB-lite"/>
    </source>
</evidence>
<dbReference type="GO" id="GO:0005634">
    <property type="term" value="C:nucleus"/>
    <property type="evidence" value="ECO:0007669"/>
    <property type="project" value="UniProtKB-SubCell"/>
</dbReference>
<feature type="region of interest" description="Disordered" evidence="10">
    <location>
        <begin position="379"/>
        <end position="418"/>
    </location>
</feature>
<dbReference type="PANTHER" id="PTHR15975:SF0">
    <property type="entry name" value="CCR4-NOT TRANSCRIPTION COMPLEX SUBUNIT 11"/>
    <property type="match status" value="1"/>
</dbReference>
<keyword evidence="6" id="KW-0805">Transcription regulation</keyword>
<dbReference type="GO" id="GO:0031047">
    <property type="term" value="P:regulatory ncRNA-mediated gene silencing"/>
    <property type="evidence" value="ECO:0007669"/>
    <property type="project" value="UniProtKB-KW"/>
</dbReference>
<dbReference type="GO" id="GO:0005737">
    <property type="term" value="C:cytoplasm"/>
    <property type="evidence" value="ECO:0007669"/>
    <property type="project" value="UniProtKB-SubCell"/>
</dbReference>
<gene>
    <name evidence="11" type="ORF">TWF696_002916</name>
</gene>
<evidence type="ECO:0000256" key="3">
    <source>
        <dbReference type="ARBA" id="ARBA00008030"/>
    </source>
</evidence>
<protein>
    <recommendedName>
        <fullName evidence="4">CCR4-NOT transcription complex subunit 11</fullName>
    </recommendedName>
</protein>
<keyword evidence="9" id="KW-0539">Nucleus</keyword>
<keyword evidence="12" id="KW-1185">Reference proteome</keyword>
<feature type="compositionally biased region" description="Polar residues" evidence="10">
    <location>
        <begin position="217"/>
        <end position="229"/>
    </location>
</feature>
<evidence type="ECO:0000256" key="1">
    <source>
        <dbReference type="ARBA" id="ARBA00004123"/>
    </source>
</evidence>
<evidence type="ECO:0000256" key="4">
    <source>
        <dbReference type="ARBA" id="ARBA00014872"/>
    </source>
</evidence>
<feature type="compositionally biased region" description="Low complexity" evidence="10">
    <location>
        <begin position="189"/>
        <end position="199"/>
    </location>
</feature>
<dbReference type="GO" id="GO:0030014">
    <property type="term" value="C:CCR4-NOT complex"/>
    <property type="evidence" value="ECO:0007669"/>
    <property type="project" value="InterPro"/>
</dbReference>
<evidence type="ECO:0000313" key="12">
    <source>
        <dbReference type="Proteomes" id="UP001375240"/>
    </source>
</evidence>
<feature type="region of interest" description="Disordered" evidence="10">
    <location>
        <begin position="179"/>
        <end position="246"/>
    </location>
</feature>
<comment type="caution">
    <text evidence="11">The sequence shown here is derived from an EMBL/GenBank/DDBJ whole genome shotgun (WGS) entry which is preliminary data.</text>
</comment>
<keyword evidence="7" id="KW-0943">RNA-mediated gene silencing</keyword>
<evidence type="ECO:0000256" key="2">
    <source>
        <dbReference type="ARBA" id="ARBA00004496"/>
    </source>
</evidence>
<dbReference type="InterPro" id="IPR019312">
    <property type="entry name" value="CNOT11"/>
</dbReference>
<organism evidence="11 12">
    <name type="scientific">Orbilia brochopaga</name>
    <dbReference type="NCBI Taxonomy" id="3140254"/>
    <lineage>
        <taxon>Eukaryota</taxon>
        <taxon>Fungi</taxon>
        <taxon>Dikarya</taxon>
        <taxon>Ascomycota</taxon>
        <taxon>Pezizomycotina</taxon>
        <taxon>Orbiliomycetes</taxon>
        <taxon>Orbiliales</taxon>
        <taxon>Orbiliaceae</taxon>
        <taxon>Orbilia</taxon>
    </lineage>
</organism>
<dbReference type="Proteomes" id="UP001375240">
    <property type="component" value="Unassembled WGS sequence"/>
</dbReference>
<evidence type="ECO:0000256" key="7">
    <source>
        <dbReference type="ARBA" id="ARBA00023158"/>
    </source>
</evidence>
<dbReference type="Pfam" id="PF10155">
    <property type="entry name" value="CNOT11"/>
    <property type="match status" value="1"/>
</dbReference>
<dbReference type="AlphaFoldDB" id="A0AAV9U4L6"/>
<evidence type="ECO:0000313" key="11">
    <source>
        <dbReference type="EMBL" id="KAK6332897.1"/>
    </source>
</evidence>
<keyword evidence="5" id="KW-0963">Cytoplasm</keyword>
<feature type="compositionally biased region" description="Low complexity" evidence="10">
    <location>
        <begin position="397"/>
        <end position="416"/>
    </location>
</feature>
<comment type="similarity">
    <text evidence="3">Belongs to the CNOT11 family.</text>
</comment>
<evidence type="ECO:0000256" key="5">
    <source>
        <dbReference type="ARBA" id="ARBA00022490"/>
    </source>
</evidence>
<accession>A0AAV9U4L6</accession>
<evidence type="ECO:0000256" key="6">
    <source>
        <dbReference type="ARBA" id="ARBA00023015"/>
    </source>
</evidence>
<evidence type="ECO:0000256" key="9">
    <source>
        <dbReference type="ARBA" id="ARBA00023242"/>
    </source>
</evidence>
<reference evidence="11 12" key="1">
    <citation type="submission" date="2019-10" db="EMBL/GenBank/DDBJ databases">
        <authorList>
            <person name="Palmer J.M."/>
        </authorList>
    </citation>
    <scope>NUCLEOTIDE SEQUENCE [LARGE SCALE GENOMIC DNA]</scope>
    <source>
        <strain evidence="11 12">TWF696</strain>
    </source>
</reference>
<dbReference type="PANTHER" id="PTHR15975">
    <property type="entry name" value="CCR4-NOT TRANSCRIPTION COMPLEX SUBUNIT 11"/>
    <property type="match status" value="1"/>
</dbReference>